<organism evidence="2 3">
    <name type="scientific">Fusarium equiseti</name>
    <name type="common">Fusarium scirpi</name>
    <dbReference type="NCBI Taxonomy" id="61235"/>
    <lineage>
        <taxon>Eukaryota</taxon>
        <taxon>Fungi</taxon>
        <taxon>Dikarya</taxon>
        <taxon>Ascomycota</taxon>
        <taxon>Pezizomycotina</taxon>
        <taxon>Sordariomycetes</taxon>
        <taxon>Hypocreomycetidae</taxon>
        <taxon>Hypocreales</taxon>
        <taxon>Nectriaceae</taxon>
        <taxon>Fusarium</taxon>
        <taxon>Fusarium incarnatum-equiseti species complex</taxon>
    </lineage>
</organism>
<dbReference type="PANTHER" id="PTHR35910:SF6">
    <property type="entry name" value="2EXR DOMAIN-CONTAINING PROTEIN"/>
    <property type="match status" value="1"/>
</dbReference>
<comment type="caution">
    <text evidence="2">The sequence shown here is derived from an EMBL/GenBank/DDBJ whole genome shotgun (WGS) entry which is preliminary data.</text>
</comment>
<dbReference type="Proteomes" id="UP001152024">
    <property type="component" value="Unassembled WGS sequence"/>
</dbReference>
<protein>
    <recommendedName>
        <fullName evidence="1">2EXR domain-containing protein</fullName>
    </recommendedName>
</protein>
<dbReference type="EMBL" id="JAOQBH010000009">
    <property type="protein sequence ID" value="KAJ4130878.1"/>
    <property type="molecule type" value="Genomic_DNA"/>
</dbReference>
<sequence length="314" mass="36548">MAEPPPNMSTSLQLNNIPKGGYKVTITTADGTTVFHQEIKHPSQITLNIGDTHPDHPVENAIQATTFPKFSLLPSELRVKIWGFSLDQPRIFWPNHDKGDTEELQGMSFSHRPPAVRQVCRESRKVSDRRGRFSFGTCGTHLSSLWFDFHSDIIFSNEAITLEERELTDHVRNVAVWHNFCRDIHKAEELQGFLRDFPKCQKIIFVWSGVLMEPYGDIKFYPIQDDEPIEGRDKNWKSLKTRINRAWRKDSFLKKCKLSEDQLPIIEAAECKFVERECCEKRYEEMERNYSITCGSSKWSYYGFGTIHLQCLRL</sequence>
<evidence type="ECO:0000313" key="2">
    <source>
        <dbReference type="EMBL" id="KAJ4130878.1"/>
    </source>
</evidence>
<dbReference type="Pfam" id="PF20150">
    <property type="entry name" value="2EXR"/>
    <property type="match status" value="1"/>
</dbReference>
<dbReference type="InterPro" id="IPR045518">
    <property type="entry name" value="2EXR"/>
</dbReference>
<feature type="domain" description="2EXR" evidence="1">
    <location>
        <begin position="67"/>
        <end position="154"/>
    </location>
</feature>
<name>A0ABQ8RBH6_FUSEQ</name>
<keyword evidence="3" id="KW-1185">Reference proteome</keyword>
<proteinExistence type="predicted"/>
<reference evidence="2" key="1">
    <citation type="submission" date="2022-09" db="EMBL/GenBank/DDBJ databases">
        <title>Fusarium specimens isolated from Avocado Roots.</title>
        <authorList>
            <person name="Stajich J."/>
            <person name="Roper C."/>
            <person name="Heimlech-Rivalta G."/>
        </authorList>
    </citation>
    <scope>NUCLEOTIDE SEQUENCE</scope>
    <source>
        <strain evidence="2">CF00095</strain>
    </source>
</reference>
<accession>A0ABQ8RBH6</accession>
<gene>
    <name evidence="2" type="ORF">NW768_006417</name>
</gene>
<dbReference type="PANTHER" id="PTHR35910">
    <property type="entry name" value="2EXR DOMAIN-CONTAINING PROTEIN"/>
    <property type="match status" value="1"/>
</dbReference>
<evidence type="ECO:0000259" key="1">
    <source>
        <dbReference type="Pfam" id="PF20150"/>
    </source>
</evidence>
<evidence type="ECO:0000313" key="3">
    <source>
        <dbReference type="Proteomes" id="UP001152024"/>
    </source>
</evidence>